<sequence length="95" mass="10970">MAFEKSLVNTIERPEINGIQKIYKFDNDMGASVIKHDYSYGGDQGLWELAVTQYEGEDWHINYNTPVTSDVEGYLSWEDVENSLRKISELEEGVY</sequence>
<dbReference type="AlphaFoldDB" id="A0A098ELG9"/>
<dbReference type="Proteomes" id="UP000043699">
    <property type="component" value="Unassembled WGS sequence"/>
</dbReference>
<dbReference type="EMBL" id="CCXS01000001">
    <property type="protein sequence ID" value="CEG23164.1"/>
    <property type="molecule type" value="Genomic_DNA"/>
</dbReference>
<name>A0A098ELG9_9BACL</name>
<protein>
    <submittedName>
        <fullName evidence="1">Uncharacterized protein</fullName>
    </submittedName>
</protein>
<keyword evidence="2" id="KW-1185">Reference proteome</keyword>
<accession>A0A098ELG9</accession>
<evidence type="ECO:0000313" key="1">
    <source>
        <dbReference type="EMBL" id="CEG23164.1"/>
    </source>
</evidence>
<dbReference type="STRING" id="1499687.BN1080_02108"/>
<proteinExistence type="predicted"/>
<organism evidence="1 2">
    <name type="scientific">Planococcus massiliensis</name>
    <dbReference type="NCBI Taxonomy" id="1499687"/>
    <lineage>
        <taxon>Bacteria</taxon>
        <taxon>Bacillati</taxon>
        <taxon>Bacillota</taxon>
        <taxon>Bacilli</taxon>
        <taxon>Bacillales</taxon>
        <taxon>Caryophanaceae</taxon>
        <taxon>Planococcus</taxon>
    </lineage>
</organism>
<reference evidence="1 2" key="1">
    <citation type="submission" date="2014-09" db="EMBL/GenBank/DDBJ databases">
        <authorList>
            <person name="Urmite Genomes Urmite Genomes"/>
        </authorList>
    </citation>
    <scope>NUCLEOTIDE SEQUENCE [LARGE SCALE GENOMIC DNA]</scope>
    <source>
        <strain evidence="1 2">ES2</strain>
    </source>
</reference>
<evidence type="ECO:0000313" key="2">
    <source>
        <dbReference type="Proteomes" id="UP000043699"/>
    </source>
</evidence>
<gene>
    <name evidence="1" type="ORF">BN1080_02108</name>
</gene>
<dbReference type="RefSeq" id="WP_199876614.1">
    <property type="nucleotide sequence ID" value="NZ_CCXS01000001.1"/>
</dbReference>